<dbReference type="PANTHER" id="PTHR10259">
    <property type="entry name" value="THIOPURINE S-METHYLTRANSFERASE"/>
    <property type="match status" value="1"/>
</dbReference>
<gene>
    <name evidence="9" type="ORF">PLOB_00046338</name>
</gene>
<evidence type="ECO:0000256" key="1">
    <source>
        <dbReference type="ARBA" id="ARBA00000903"/>
    </source>
</evidence>
<sequence>MSNDKLETITAKYWQKRWSQNEIGWQRDAVHKFLVKYVDELTDYRSNLRVFVPLCGKSLDMLWLADQGHHVVGVDFVKHPIESFFEENNLTFSKLFKVKLAAACEQIDVYKCEEKQITIFCCDLFALTVEDVGGKFDAIWDRSSLSAVLPQVGDRGKRYTKHMRSFLTDNGGYMVESHRYNVDCGGLPPACIPEELMKEIYGDHFIIKELDVEKFAKDPKRSSFAFEYSLHYHLLKPKTN</sequence>
<evidence type="ECO:0000256" key="8">
    <source>
        <dbReference type="ARBA" id="ARBA00022691"/>
    </source>
</evidence>
<keyword evidence="6" id="KW-0489">Methyltransferase</keyword>
<evidence type="ECO:0000313" key="9">
    <source>
        <dbReference type="EMBL" id="CAH3147919.1"/>
    </source>
</evidence>
<proteinExistence type="inferred from homology"/>
<evidence type="ECO:0000313" key="10">
    <source>
        <dbReference type="Proteomes" id="UP001159405"/>
    </source>
</evidence>
<dbReference type="InterPro" id="IPR008854">
    <property type="entry name" value="TPMT"/>
</dbReference>
<dbReference type="Proteomes" id="UP001159405">
    <property type="component" value="Unassembled WGS sequence"/>
</dbReference>
<keyword evidence="10" id="KW-1185">Reference proteome</keyword>
<evidence type="ECO:0000256" key="7">
    <source>
        <dbReference type="ARBA" id="ARBA00022679"/>
    </source>
</evidence>
<dbReference type="PANTHER" id="PTHR10259:SF11">
    <property type="entry name" value="THIOPURINE S-METHYLTRANSFERASE"/>
    <property type="match status" value="1"/>
</dbReference>
<comment type="catalytic activity">
    <reaction evidence="1">
        <text>S-adenosyl-L-methionine + a thiopurine = S-adenosyl-L-homocysteine + a thiopurine S-methylether.</text>
        <dbReference type="EC" id="2.1.1.67"/>
    </reaction>
</comment>
<evidence type="ECO:0000256" key="5">
    <source>
        <dbReference type="ARBA" id="ARBA00022490"/>
    </source>
</evidence>
<name>A0ABN8PP64_9CNID</name>
<dbReference type="PIRSF" id="PIRSF023956">
    <property type="entry name" value="Thiopurine_S-methyltransferase"/>
    <property type="match status" value="1"/>
</dbReference>
<keyword evidence="5" id="KW-0963">Cytoplasm</keyword>
<evidence type="ECO:0000256" key="3">
    <source>
        <dbReference type="ARBA" id="ARBA00008145"/>
    </source>
</evidence>
<dbReference type="EC" id="2.1.1.67" evidence="4"/>
<dbReference type="Pfam" id="PF05724">
    <property type="entry name" value="TPMT"/>
    <property type="match status" value="1"/>
</dbReference>
<comment type="subcellular location">
    <subcellularLocation>
        <location evidence="2">Cytoplasm</location>
    </subcellularLocation>
</comment>
<evidence type="ECO:0000256" key="6">
    <source>
        <dbReference type="ARBA" id="ARBA00022603"/>
    </source>
</evidence>
<dbReference type="SUPFAM" id="SSF53335">
    <property type="entry name" value="S-adenosyl-L-methionine-dependent methyltransferases"/>
    <property type="match status" value="1"/>
</dbReference>
<keyword evidence="8" id="KW-0949">S-adenosyl-L-methionine</keyword>
<dbReference type="PROSITE" id="PS51585">
    <property type="entry name" value="SAM_MT_TPMT"/>
    <property type="match status" value="1"/>
</dbReference>
<keyword evidence="7" id="KW-0808">Transferase</keyword>
<dbReference type="EMBL" id="CALNXK010000082">
    <property type="protein sequence ID" value="CAH3147919.1"/>
    <property type="molecule type" value="Genomic_DNA"/>
</dbReference>
<comment type="similarity">
    <text evidence="3">Belongs to the class I-like SAM-binding methyltransferase superfamily. TPMT family.</text>
</comment>
<evidence type="ECO:0000256" key="4">
    <source>
        <dbReference type="ARBA" id="ARBA00011905"/>
    </source>
</evidence>
<dbReference type="InterPro" id="IPR025835">
    <property type="entry name" value="Thiopurine_S-MeTrfase"/>
</dbReference>
<accession>A0ABN8PP64</accession>
<protein>
    <recommendedName>
        <fullName evidence="4">thiopurine S-methyltransferase</fullName>
        <ecNumber evidence="4">2.1.1.67</ecNumber>
    </recommendedName>
</protein>
<dbReference type="InterPro" id="IPR029063">
    <property type="entry name" value="SAM-dependent_MTases_sf"/>
</dbReference>
<dbReference type="Gene3D" id="3.40.50.150">
    <property type="entry name" value="Vaccinia Virus protein VP39"/>
    <property type="match status" value="1"/>
</dbReference>
<comment type="caution">
    <text evidence="9">The sequence shown here is derived from an EMBL/GenBank/DDBJ whole genome shotgun (WGS) entry which is preliminary data.</text>
</comment>
<reference evidence="9 10" key="1">
    <citation type="submission" date="2022-05" db="EMBL/GenBank/DDBJ databases">
        <authorList>
            <consortium name="Genoscope - CEA"/>
            <person name="William W."/>
        </authorList>
    </citation>
    <scope>NUCLEOTIDE SEQUENCE [LARGE SCALE GENOMIC DNA]</scope>
</reference>
<evidence type="ECO:0000256" key="2">
    <source>
        <dbReference type="ARBA" id="ARBA00004496"/>
    </source>
</evidence>
<organism evidence="9 10">
    <name type="scientific">Porites lobata</name>
    <dbReference type="NCBI Taxonomy" id="104759"/>
    <lineage>
        <taxon>Eukaryota</taxon>
        <taxon>Metazoa</taxon>
        <taxon>Cnidaria</taxon>
        <taxon>Anthozoa</taxon>
        <taxon>Hexacorallia</taxon>
        <taxon>Scleractinia</taxon>
        <taxon>Fungiina</taxon>
        <taxon>Poritidae</taxon>
        <taxon>Porites</taxon>
    </lineage>
</organism>